<dbReference type="AlphaFoldDB" id="A0A0E9VEU1"/>
<reference evidence="1" key="1">
    <citation type="submission" date="2014-11" db="EMBL/GenBank/DDBJ databases">
        <authorList>
            <person name="Amaro Gonzalez C."/>
        </authorList>
    </citation>
    <scope>NUCLEOTIDE SEQUENCE</scope>
</reference>
<evidence type="ECO:0000313" key="1">
    <source>
        <dbReference type="EMBL" id="JAH75718.1"/>
    </source>
</evidence>
<proteinExistence type="predicted"/>
<dbReference type="EMBL" id="GBXM01032859">
    <property type="protein sequence ID" value="JAH75718.1"/>
    <property type="molecule type" value="Transcribed_RNA"/>
</dbReference>
<sequence>MDLEEWGKRLQTEGFCLIRVPFHY</sequence>
<reference evidence="1" key="2">
    <citation type="journal article" date="2015" name="Fish Shellfish Immunol.">
        <title>Early steps in the European eel (Anguilla anguilla)-Vibrio vulnificus interaction in the gills: Role of the RtxA13 toxin.</title>
        <authorList>
            <person name="Callol A."/>
            <person name="Pajuelo D."/>
            <person name="Ebbesson L."/>
            <person name="Teles M."/>
            <person name="MacKenzie S."/>
            <person name="Amaro C."/>
        </authorList>
    </citation>
    <scope>NUCLEOTIDE SEQUENCE</scope>
</reference>
<name>A0A0E9VEU1_ANGAN</name>
<accession>A0A0E9VEU1</accession>
<organism evidence="1">
    <name type="scientific">Anguilla anguilla</name>
    <name type="common">European freshwater eel</name>
    <name type="synonym">Muraena anguilla</name>
    <dbReference type="NCBI Taxonomy" id="7936"/>
    <lineage>
        <taxon>Eukaryota</taxon>
        <taxon>Metazoa</taxon>
        <taxon>Chordata</taxon>
        <taxon>Craniata</taxon>
        <taxon>Vertebrata</taxon>
        <taxon>Euteleostomi</taxon>
        <taxon>Actinopterygii</taxon>
        <taxon>Neopterygii</taxon>
        <taxon>Teleostei</taxon>
        <taxon>Anguilliformes</taxon>
        <taxon>Anguillidae</taxon>
        <taxon>Anguilla</taxon>
    </lineage>
</organism>
<protein>
    <submittedName>
        <fullName evidence="1">Uncharacterized protein</fullName>
    </submittedName>
</protein>